<feature type="binding site" evidence="4">
    <location>
        <position position="112"/>
    </location>
    <ligand>
        <name>Ca(2+)</name>
        <dbReference type="ChEBI" id="CHEBI:29108"/>
    </ligand>
</feature>
<evidence type="ECO:0008006" key="5">
    <source>
        <dbReference type="Google" id="ProtNLM"/>
    </source>
</evidence>
<feature type="signal peptide" evidence="1">
    <location>
        <begin position="1"/>
        <end position="20"/>
    </location>
</feature>
<reference evidence="2 3" key="1">
    <citation type="journal article" date="2010" name="Stand. Genomic Sci.">
        <title>Complete genome sequence of Coraliomargarita akajimensis type strain (04OKA010-24).</title>
        <authorList>
            <person name="Mavromatis K."/>
            <person name="Abt B."/>
            <person name="Brambilla E."/>
            <person name="Lapidus A."/>
            <person name="Copeland A."/>
            <person name="Deshpande S."/>
            <person name="Nolan M."/>
            <person name="Lucas S."/>
            <person name="Tice H."/>
            <person name="Cheng J.F."/>
            <person name="Han C."/>
            <person name="Detter J.C."/>
            <person name="Woyke T."/>
            <person name="Goodwin L."/>
            <person name="Pitluck S."/>
            <person name="Held B."/>
            <person name="Brettin T."/>
            <person name="Tapia R."/>
            <person name="Ivanova N."/>
            <person name="Mikhailova N."/>
            <person name="Pati A."/>
            <person name="Liolios K."/>
            <person name="Chen A."/>
            <person name="Palaniappan K."/>
            <person name="Land M."/>
            <person name="Hauser L."/>
            <person name="Chang Y.J."/>
            <person name="Jeffries C.D."/>
            <person name="Rohde M."/>
            <person name="Goker M."/>
            <person name="Bristow J."/>
            <person name="Eisen J.A."/>
            <person name="Markowitz V."/>
            <person name="Hugenholtz P."/>
            <person name="Klenk H.P."/>
            <person name="Kyrpides N.C."/>
        </authorList>
    </citation>
    <scope>NUCLEOTIDE SEQUENCE [LARGE SCALE GENOMIC DNA]</scope>
    <source>
        <strain evidence="3">DSM 45221 / IAM 15411 / JCM 23193 / KCTC 12865</strain>
    </source>
</reference>
<evidence type="ECO:0007829" key="4">
    <source>
        <dbReference type="PDB" id="9HMU"/>
    </source>
</evidence>
<dbReference type="InterPro" id="IPR013424">
    <property type="entry name" value="Ice-binding_C"/>
</dbReference>
<feature type="binding site" evidence="4">
    <location>
        <position position="155"/>
    </location>
    <ligand>
        <name>cyanocob(III)alamin</name>
        <dbReference type="ChEBI" id="CHEBI:17439"/>
    </ligand>
</feature>
<keyword evidence="3" id="KW-1185">Reference proteome</keyword>
<dbReference type="Proteomes" id="UP000000925">
    <property type="component" value="Chromosome"/>
</dbReference>
<dbReference type="eggNOG" id="ENOG5032GIQ">
    <property type="taxonomic scope" value="Bacteria"/>
</dbReference>
<dbReference type="Gene3D" id="2.60.120.1350">
    <property type="entry name" value="Protein of unknown function DUF4465"/>
    <property type="match status" value="1"/>
</dbReference>
<dbReference type="Pfam" id="PF14717">
    <property type="entry name" value="DUF4465"/>
    <property type="match status" value="1"/>
</dbReference>
<organism evidence="2 3">
    <name type="scientific">Coraliomargarita akajimensis (strain DSM 45221 / IAM 15411 / JCM 23193 / KCTC 12865 / 04OKA010-24)</name>
    <dbReference type="NCBI Taxonomy" id="583355"/>
    <lineage>
        <taxon>Bacteria</taxon>
        <taxon>Pseudomonadati</taxon>
        <taxon>Verrucomicrobiota</taxon>
        <taxon>Opitutia</taxon>
        <taxon>Puniceicoccales</taxon>
        <taxon>Coraliomargaritaceae</taxon>
        <taxon>Coraliomargarita</taxon>
    </lineage>
</organism>
<name>D5EK51_CORAD</name>
<feature type="chain" id="PRO_5003070774" description="PEP-CTERM protein-sorting domain-containing protein" evidence="1">
    <location>
        <begin position="21"/>
        <end position="265"/>
    </location>
</feature>
<feature type="binding site" evidence="4">
    <location>
        <position position="110"/>
    </location>
    <ligand>
        <name>Ca(2+)</name>
        <dbReference type="ChEBI" id="CHEBI:29108"/>
    </ligand>
</feature>
<dbReference type="AlphaFoldDB" id="D5EK51"/>
<dbReference type="InterPro" id="IPR027828">
    <property type="entry name" value="DUF4465"/>
</dbReference>
<feature type="binding site" evidence="4">
    <location>
        <position position="79"/>
    </location>
    <ligand>
        <name>cyanocob(III)alamin</name>
        <dbReference type="ChEBI" id="CHEBI:17439"/>
    </ligand>
</feature>
<feature type="binding site" evidence="4">
    <location>
        <position position="76"/>
    </location>
    <ligand>
        <name>cyanocob(III)alamin</name>
        <dbReference type="ChEBI" id="CHEBI:17439"/>
    </ligand>
</feature>
<dbReference type="PDB" id="9HMU">
    <property type="method" value="X-ray"/>
    <property type="resolution" value="1.85 A"/>
    <property type="chains" value="A/B/C=15-243"/>
</dbReference>
<dbReference type="NCBIfam" id="TIGR02595">
    <property type="entry name" value="PEP_CTERM"/>
    <property type="match status" value="1"/>
</dbReference>
<feature type="binding site" evidence="4">
    <location>
        <position position="228"/>
    </location>
    <ligand>
        <name>cyanocob(III)alamin</name>
        <dbReference type="ChEBI" id="CHEBI:17439"/>
    </ligand>
</feature>
<dbReference type="SMR" id="D5EK51"/>
<dbReference type="KEGG" id="caa:Caka_1781"/>
<feature type="binding site" evidence="4">
    <location>
        <position position="146"/>
    </location>
    <ligand>
        <name>cyanocob(III)alamin</name>
        <dbReference type="ChEBI" id="CHEBI:17439"/>
    </ligand>
</feature>
<reference evidence="4" key="2">
    <citation type="submission" date="2024-12" db="PDB data bank">
        <title>DUF4465 domains bind vitamin B12.</title>
        <authorList>
            <person name="Clarke C."/>
            <person name="Banasik M."/>
            <person name="Pickersgill R.W."/>
        </authorList>
    </citation>
    <scope>X-RAY CRYSTALLOGRAPHY (1.85 ANGSTROMS) OF 15-243 IN COMPLEX WITH CA(2+) AND CYANOCOB(III)ALAMIN</scope>
</reference>
<accession>D5EK51</accession>
<keyword evidence="4" id="KW-0106">Calcium</keyword>
<gene>
    <name evidence="2" type="ordered locus">Caka_1781</name>
</gene>
<feature type="binding site" evidence="4">
    <location>
        <position position="25"/>
    </location>
    <ligand>
        <name>Ca(2+)</name>
        <dbReference type="ChEBI" id="CHEBI:29108"/>
    </ligand>
</feature>
<feature type="binding site" evidence="4">
    <location>
        <position position="23"/>
    </location>
    <ligand>
        <name>Ca(2+)</name>
        <dbReference type="ChEBI" id="CHEBI:29108"/>
    </ligand>
</feature>
<evidence type="ECO:0000313" key="2">
    <source>
        <dbReference type="EMBL" id="ADE54800.1"/>
    </source>
</evidence>
<proteinExistence type="evidence at protein level"/>
<evidence type="ECO:0000313" key="3">
    <source>
        <dbReference type="Proteomes" id="UP000000925"/>
    </source>
</evidence>
<dbReference type="EMBL" id="CP001998">
    <property type="protein sequence ID" value="ADE54800.1"/>
    <property type="molecule type" value="Genomic_DNA"/>
</dbReference>
<dbReference type="HOGENOM" id="CLU_1048520_0_0_0"/>
<dbReference type="RefSeq" id="WP_013043522.1">
    <property type="nucleotide sequence ID" value="NC_014008.1"/>
</dbReference>
<feature type="binding site" evidence="4">
    <location>
        <position position="229"/>
    </location>
    <ligand>
        <name>cyanocob(III)alamin</name>
        <dbReference type="ChEBI" id="CHEBI:17439"/>
    </ligand>
</feature>
<keyword evidence="4" id="KW-0002">3D-structure</keyword>
<evidence type="ECO:0000256" key="1">
    <source>
        <dbReference type="SAM" id="SignalP"/>
    </source>
</evidence>
<feature type="binding site" evidence="4">
    <location>
        <position position="227"/>
    </location>
    <ligand>
        <name>cyanocob(III)alamin</name>
        <dbReference type="ChEBI" id="CHEBI:17439"/>
    </ligand>
</feature>
<dbReference type="GO" id="GO:0046872">
    <property type="term" value="F:metal ion binding"/>
    <property type="evidence" value="ECO:0007669"/>
    <property type="project" value="UniProtKB-KW"/>
</dbReference>
<feature type="binding site" evidence="4">
    <location>
        <position position="117"/>
    </location>
    <ligand>
        <name>cyanocob(III)alamin</name>
        <dbReference type="ChEBI" id="CHEBI:17439"/>
    </ligand>
</feature>
<dbReference type="OrthoDB" id="8562952at2"/>
<dbReference type="STRING" id="583355.Caka_1781"/>
<keyword evidence="1" id="KW-0732">Signal</keyword>
<sequence>MKLLNSLLPVSALAASSLSAAISFEGLGFASGDYEKGANLSGVETTENRFGSDVTVRRSTFSHGGANFDNEYVVEWGSWSGWGYSRDTDTVPNTYLNQMSAMPGIGAQGTTNYGIGYLSGWTTYSIDYASAFDFSGLGMFVTNTVYAYDSMLNGDGFVTAFTTGDYLKVTIEGFNSSISTGSLDFYLADYRSAIAAEHYILDAWTFLDLDTLGAVDELQFTLESSQSGVPSYLALDQVGVVPEPSAYALIAGLIATACVSRRRRK</sequence>
<feature type="binding site" evidence="4">
    <location>
        <position position="231"/>
    </location>
    <ligand>
        <name>cyanocob(III)alamin</name>
        <dbReference type="ChEBI" id="CHEBI:17439"/>
    </ligand>
</feature>
<feature type="binding site" evidence="4">
    <location>
        <position position="236"/>
    </location>
    <ligand>
        <name>Ca(2+)</name>
        <dbReference type="ChEBI" id="CHEBI:29108"/>
    </ligand>
</feature>
<protein>
    <recommendedName>
        <fullName evidence="5">PEP-CTERM protein-sorting domain-containing protein</fullName>
    </recommendedName>
</protein>
<keyword evidence="4" id="KW-0479">Metal-binding</keyword>